<evidence type="ECO:0000256" key="1">
    <source>
        <dbReference type="ARBA" id="ARBA00023242"/>
    </source>
</evidence>
<dbReference type="EMBL" id="KK784886">
    <property type="protein sequence ID" value="KDO73300.1"/>
    <property type="molecule type" value="Genomic_DNA"/>
</dbReference>
<name>A0A067G4I8_CITSI</name>
<proteinExistence type="predicted"/>
<dbReference type="Proteomes" id="UP000027120">
    <property type="component" value="Unassembled WGS sequence"/>
</dbReference>
<dbReference type="PANTHER" id="PTHR45950">
    <property type="entry name" value="HOMEOBOX-LEUCINE ZIPPER PROTEIN ATHB-14"/>
    <property type="match status" value="1"/>
</dbReference>
<accession>A0A067G4I8</accession>
<dbReference type="Pfam" id="PF08670">
    <property type="entry name" value="MEKHLA"/>
    <property type="match status" value="1"/>
</dbReference>
<dbReference type="PANTHER" id="PTHR45950:SF10">
    <property type="entry name" value="HOMEOBOX-LEUCINE ZIPPER PROTEIN REVOLUTA"/>
    <property type="match status" value="1"/>
</dbReference>
<evidence type="ECO:0000313" key="3">
    <source>
        <dbReference type="EMBL" id="KDO73300.1"/>
    </source>
</evidence>
<keyword evidence="1" id="KW-0539">Nucleus</keyword>
<organism evidence="3 4">
    <name type="scientific">Citrus sinensis</name>
    <name type="common">Sweet orange</name>
    <name type="synonym">Citrus aurantium var. sinensis</name>
    <dbReference type="NCBI Taxonomy" id="2711"/>
    <lineage>
        <taxon>Eukaryota</taxon>
        <taxon>Viridiplantae</taxon>
        <taxon>Streptophyta</taxon>
        <taxon>Embryophyta</taxon>
        <taxon>Tracheophyta</taxon>
        <taxon>Spermatophyta</taxon>
        <taxon>Magnoliopsida</taxon>
        <taxon>eudicotyledons</taxon>
        <taxon>Gunneridae</taxon>
        <taxon>Pentapetalae</taxon>
        <taxon>rosids</taxon>
        <taxon>malvids</taxon>
        <taxon>Sapindales</taxon>
        <taxon>Rutaceae</taxon>
        <taxon>Aurantioideae</taxon>
        <taxon>Citrus</taxon>
    </lineage>
</organism>
<reference evidence="3 4" key="1">
    <citation type="submission" date="2014-04" db="EMBL/GenBank/DDBJ databases">
        <authorList>
            <consortium name="International Citrus Genome Consortium"/>
            <person name="Gmitter F."/>
            <person name="Chen C."/>
            <person name="Farmerie W."/>
            <person name="Harkins T."/>
            <person name="Desany B."/>
            <person name="Mohiuddin M."/>
            <person name="Kodira C."/>
            <person name="Borodovsky M."/>
            <person name="Lomsadze A."/>
            <person name="Burns P."/>
            <person name="Jenkins J."/>
            <person name="Prochnik S."/>
            <person name="Shu S."/>
            <person name="Chapman J."/>
            <person name="Pitluck S."/>
            <person name="Schmutz J."/>
            <person name="Rokhsar D."/>
        </authorList>
    </citation>
    <scope>NUCLEOTIDE SEQUENCE</scope>
</reference>
<keyword evidence="4" id="KW-1185">Reference proteome</keyword>
<feature type="domain" description="MEKHLA" evidence="2">
    <location>
        <begin position="324"/>
        <end position="369"/>
    </location>
</feature>
<dbReference type="GO" id="GO:0003700">
    <property type="term" value="F:DNA-binding transcription factor activity"/>
    <property type="evidence" value="ECO:0007669"/>
    <property type="project" value="InterPro"/>
</dbReference>
<evidence type="ECO:0000259" key="2">
    <source>
        <dbReference type="Pfam" id="PF08670"/>
    </source>
</evidence>
<gene>
    <name evidence="3" type="ORF">CISIN_1g0032501mg</name>
</gene>
<feature type="non-terminal residue" evidence="3">
    <location>
        <position position="1"/>
    </location>
</feature>
<protein>
    <recommendedName>
        <fullName evidence="2">MEKHLA domain-containing protein</fullName>
    </recommendedName>
</protein>
<evidence type="ECO:0000313" key="4">
    <source>
        <dbReference type="Proteomes" id="UP000027120"/>
    </source>
</evidence>
<dbReference type="InterPro" id="IPR044830">
    <property type="entry name" value="HD-Zip_III"/>
</dbReference>
<sequence length="377" mass="40728">ETSGEVVYGLGRQPAVLRTFSQRLSRGFNDAVNGFNDDGWSLMTCDGAEDVIIAVNSTKSLSTASNPTNSLAFLGGILCAKASMLLQNVPPALLVRFLREHRSEWADFNVDAYSAASLKAGSYAYPGMRPTRFTGSQIIMPLGHTIEHEELLEVIRLEGHSLAQEDAFVSRDIHLLQICSGVDENAVGACSELVFAPIDEMFPDDGPLLPSGFRIIPLDSKTPDTPDTLTAHRTLDLTSSLEVGPATNPAAGDSSSCHHTRSVLTIAFQFPFESNLQDNVATMARQYVRSVISSVQRVAMAICPSGLSPTLGPKLSPGSPEALTLAHWICQSYSYHLGAELLRSDSVGGDSVLKNLWQHSDAILCCSLKVPLQFHQR</sequence>
<dbReference type="AlphaFoldDB" id="A0A067G4I8"/>
<dbReference type="InterPro" id="IPR013978">
    <property type="entry name" value="MEKHLA"/>
</dbReference>